<protein>
    <recommendedName>
        <fullName evidence="3">Colicin transporter</fullName>
    </recommendedName>
</protein>
<comment type="caution">
    <text evidence="1">The sequence shown here is derived from an EMBL/GenBank/DDBJ whole genome shotgun (WGS) entry which is preliminary data.</text>
</comment>
<evidence type="ECO:0000313" key="2">
    <source>
        <dbReference type="Proteomes" id="UP000249066"/>
    </source>
</evidence>
<organism evidence="1 2">
    <name type="scientific">Sphingomonas sanxanigenens</name>
    <dbReference type="NCBI Taxonomy" id="397260"/>
    <lineage>
        <taxon>Bacteria</taxon>
        <taxon>Pseudomonadati</taxon>
        <taxon>Pseudomonadota</taxon>
        <taxon>Alphaproteobacteria</taxon>
        <taxon>Sphingomonadales</taxon>
        <taxon>Sphingomonadaceae</taxon>
        <taxon>Sphingomonas</taxon>
    </lineage>
</organism>
<accession>A0A2W5A1N9</accession>
<dbReference type="AlphaFoldDB" id="A0A2W5A1N9"/>
<evidence type="ECO:0000313" key="1">
    <source>
        <dbReference type="EMBL" id="PZO87172.1"/>
    </source>
</evidence>
<sequence length="198" mass="21430">MIAHRLRPLGWIAAVTIAALCFYLVSSRVAAERGRLETANRQILQVSRDIRRLQTELAARGSMRQLERWNGEVLSLSAPNADQYRNEVQLASLELAPSATKAETVTVALVSAEPAVRDAMPVVERAVETRKGVDNGPVDPAGGRKALLHTVSQVRVAKADPAPAQPVARLQRVAMLDAGTLGDIDRRAAREARETGGR</sequence>
<dbReference type="Proteomes" id="UP000249066">
    <property type="component" value="Unassembled WGS sequence"/>
</dbReference>
<name>A0A2W5A1N9_9SPHN</name>
<gene>
    <name evidence="1" type="ORF">DI623_15230</name>
</gene>
<reference evidence="1 2" key="1">
    <citation type="submission" date="2017-08" db="EMBL/GenBank/DDBJ databases">
        <title>Infants hospitalized years apart are colonized by the same room-sourced microbial strains.</title>
        <authorList>
            <person name="Brooks B."/>
            <person name="Olm M.R."/>
            <person name="Firek B.A."/>
            <person name="Baker R."/>
            <person name="Thomas B.C."/>
            <person name="Morowitz M.J."/>
            <person name="Banfield J.F."/>
        </authorList>
    </citation>
    <scope>NUCLEOTIDE SEQUENCE [LARGE SCALE GENOMIC DNA]</scope>
    <source>
        <strain evidence="1">S2_018_000_R2_101</strain>
    </source>
</reference>
<evidence type="ECO:0008006" key="3">
    <source>
        <dbReference type="Google" id="ProtNLM"/>
    </source>
</evidence>
<dbReference type="EMBL" id="QFNN01000145">
    <property type="protein sequence ID" value="PZO87172.1"/>
    <property type="molecule type" value="Genomic_DNA"/>
</dbReference>
<proteinExistence type="predicted"/>